<sequence>MMIKPTILLIILTFLIICTPASLAVSNSSQNQTTKADNVTGPDYQITKISLPVQISWIEPGTYIVPNISVRNAGADDTNTQPVQIQAFLGKYQLISKNNMISSFKAGEERIVSPNYLIPNGVPTGEYTLTVSATLGQEEGGATDNSMASAPDPVNVKQITSKAKVRSCNCA</sequence>
<dbReference type="EMBL" id="QGMY01000009">
    <property type="protein sequence ID" value="PWR70997.1"/>
    <property type="molecule type" value="Genomic_DNA"/>
</dbReference>
<dbReference type="Proteomes" id="UP000245657">
    <property type="component" value="Unassembled WGS sequence"/>
</dbReference>
<keyword evidence="2" id="KW-1185">Reference proteome</keyword>
<organism evidence="1 2">
    <name type="scientific">Methanospirillum lacunae</name>
    <dbReference type="NCBI Taxonomy" id="668570"/>
    <lineage>
        <taxon>Archaea</taxon>
        <taxon>Methanobacteriati</taxon>
        <taxon>Methanobacteriota</taxon>
        <taxon>Stenosarchaea group</taxon>
        <taxon>Methanomicrobia</taxon>
        <taxon>Methanomicrobiales</taxon>
        <taxon>Methanospirillaceae</taxon>
        <taxon>Methanospirillum</taxon>
    </lineage>
</organism>
<dbReference type="AlphaFoldDB" id="A0A2V2N468"/>
<gene>
    <name evidence="1" type="ORF">DK846_13545</name>
</gene>
<evidence type="ECO:0008006" key="3">
    <source>
        <dbReference type="Google" id="ProtNLM"/>
    </source>
</evidence>
<proteinExistence type="predicted"/>
<evidence type="ECO:0000313" key="2">
    <source>
        <dbReference type="Proteomes" id="UP000245657"/>
    </source>
</evidence>
<accession>A0A2V2N468</accession>
<protein>
    <recommendedName>
        <fullName evidence="3">CARDB domain-containing protein</fullName>
    </recommendedName>
</protein>
<dbReference type="InterPro" id="IPR013783">
    <property type="entry name" value="Ig-like_fold"/>
</dbReference>
<reference evidence="1 2" key="1">
    <citation type="submission" date="2018-05" db="EMBL/GenBank/DDBJ databases">
        <title>Draft genome of Methanospirillum lacunae Ki8-1.</title>
        <authorList>
            <person name="Dueholm M.S."/>
            <person name="Nielsen P.H."/>
            <person name="Bakmann L.F."/>
            <person name="Otzen D.E."/>
        </authorList>
    </citation>
    <scope>NUCLEOTIDE SEQUENCE [LARGE SCALE GENOMIC DNA]</scope>
    <source>
        <strain evidence="1 2">Ki8-1</strain>
    </source>
</reference>
<name>A0A2V2N468_9EURY</name>
<dbReference type="Gene3D" id="2.60.40.10">
    <property type="entry name" value="Immunoglobulins"/>
    <property type="match status" value="1"/>
</dbReference>
<comment type="caution">
    <text evidence="1">The sequence shown here is derived from an EMBL/GenBank/DDBJ whole genome shotgun (WGS) entry which is preliminary data.</text>
</comment>
<evidence type="ECO:0000313" key="1">
    <source>
        <dbReference type="EMBL" id="PWR70997.1"/>
    </source>
</evidence>